<dbReference type="AlphaFoldDB" id="A0ABC9HHC1"/>
<dbReference type="EMBL" id="CANUEZ050000387">
    <property type="protein sequence ID" value="CAM0512852.1"/>
    <property type="molecule type" value="Genomic_DNA"/>
</dbReference>
<reference evidence="1 2" key="1">
    <citation type="submission" date="2024-08" db="EMBL/GenBank/DDBJ databases">
        <authorList>
            <person name="Paterson S."/>
        </authorList>
    </citation>
    <scope>NUCLEOTIDE SEQUENCE [LARGE SCALE GENOMIC DNA]</scope>
</reference>
<sequence length="106" mass="12335">MPATLIIPQWDKGSTKQLQCYWHVLHPENQTMNVSIRLSVCVPGDFDNCYLRYVKLYEGIGVNNKPIRIPSDFKTTRFELVTNAVVIRYFGWAAKSPIPMKIDYRK</sequence>
<evidence type="ECO:0008006" key="3">
    <source>
        <dbReference type="Google" id="ProtNLM"/>
    </source>
</evidence>
<dbReference type="InterPro" id="IPR035914">
    <property type="entry name" value="Sperma_CUB_dom_sf"/>
</dbReference>
<keyword evidence="2" id="KW-1185">Reference proteome</keyword>
<dbReference type="SUPFAM" id="SSF49854">
    <property type="entry name" value="Spermadhesin, CUB domain"/>
    <property type="match status" value="1"/>
</dbReference>
<protein>
    <recommendedName>
        <fullName evidence="3">CUB domain-containing protein</fullName>
    </recommendedName>
</protein>
<name>A0ABC9HHC1_FASHE</name>
<gene>
    <name evidence="1" type="ORF">FHB240107_LOCUS6562</name>
</gene>
<comment type="caution">
    <text evidence="1">The sequence shown here is derived from an EMBL/GenBank/DDBJ whole genome shotgun (WGS) entry which is preliminary data.</text>
</comment>
<accession>A0ABC9HHC1</accession>
<dbReference type="Proteomes" id="UP001189180">
    <property type="component" value="Unassembled WGS sequence"/>
</dbReference>
<evidence type="ECO:0000313" key="2">
    <source>
        <dbReference type="Proteomes" id="UP001189180"/>
    </source>
</evidence>
<evidence type="ECO:0000313" key="1">
    <source>
        <dbReference type="EMBL" id="CAM0512852.1"/>
    </source>
</evidence>
<organism evidence="1 2">
    <name type="scientific">Fasciola hepatica</name>
    <name type="common">Liver fluke</name>
    <dbReference type="NCBI Taxonomy" id="6192"/>
    <lineage>
        <taxon>Eukaryota</taxon>
        <taxon>Metazoa</taxon>
        <taxon>Spiralia</taxon>
        <taxon>Lophotrochozoa</taxon>
        <taxon>Platyhelminthes</taxon>
        <taxon>Trematoda</taxon>
        <taxon>Digenea</taxon>
        <taxon>Plagiorchiida</taxon>
        <taxon>Echinostomata</taxon>
        <taxon>Echinostomatoidea</taxon>
        <taxon>Fasciolidae</taxon>
        <taxon>Fasciola</taxon>
    </lineage>
</organism>
<proteinExistence type="predicted"/>